<dbReference type="Pfam" id="PF00069">
    <property type="entry name" value="Pkinase"/>
    <property type="match status" value="1"/>
</dbReference>
<dbReference type="Proteomes" id="UP000114278">
    <property type="component" value="Segment"/>
</dbReference>
<organism evidence="4 5">
    <name type="scientific">Armadillidium vulgare iridescent virus</name>
    <dbReference type="NCBI Taxonomy" id="72201"/>
    <lineage>
        <taxon>Viruses</taxon>
        <taxon>Varidnaviria</taxon>
        <taxon>Bamfordvirae</taxon>
        <taxon>Nucleocytoviricota</taxon>
        <taxon>Megaviricetes</taxon>
        <taxon>Pimascovirales</taxon>
        <taxon>Pimascovirales incertae sedis</taxon>
        <taxon>Iridoviridae</taxon>
        <taxon>Betairidovirinae</taxon>
        <taxon>Iridovirus</taxon>
        <taxon>Iridovirus armadillidium1</taxon>
        <taxon>Invertebrate iridescent virus 31</taxon>
    </lineage>
</organism>
<feature type="domain" description="Protein kinase" evidence="3">
    <location>
        <begin position="55"/>
        <end position="355"/>
    </location>
</feature>
<dbReference type="Gene3D" id="1.10.510.10">
    <property type="entry name" value="Transferase(Phosphotransferase) domain 1"/>
    <property type="match status" value="1"/>
</dbReference>
<accession>A0A068QL51</accession>
<dbReference type="InterPro" id="IPR024104">
    <property type="entry name" value="Tribbles/Ser_Thr_kinase_40"/>
</dbReference>
<keyword evidence="4" id="KW-0418">Kinase</keyword>
<comment type="function">
    <text evidence="1">May be a negative regulator of NF-kappa-B and p53-mediated gene transcription.</text>
</comment>
<keyword evidence="5" id="KW-1185">Reference proteome</keyword>
<dbReference type="PANTHER" id="PTHR22961">
    <property type="entry name" value="SER/THR PROTEIN KINASE-TRB"/>
    <property type="match status" value="1"/>
</dbReference>
<dbReference type="PROSITE" id="PS00108">
    <property type="entry name" value="PROTEIN_KINASE_ST"/>
    <property type="match status" value="1"/>
</dbReference>
<dbReference type="SMART" id="SM00220">
    <property type="entry name" value="S_TKc"/>
    <property type="match status" value="1"/>
</dbReference>
<dbReference type="PANTHER" id="PTHR22961:SF16">
    <property type="entry name" value="SERINE_THREONINE-PROTEIN KINASE 40"/>
    <property type="match status" value="1"/>
</dbReference>
<evidence type="ECO:0000313" key="5">
    <source>
        <dbReference type="Proteomes" id="UP000114278"/>
    </source>
</evidence>
<evidence type="ECO:0000259" key="3">
    <source>
        <dbReference type="PROSITE" id="PS50011"/>
    </source>
</evidence>
<dbReference type="OrthoDB" id="8955at10239"/>
<dbReference type="RefSeq" id="YP_009046747.1">
    <property type="nucleotide sequence ID" value="NC_024451.1"/>
</dbReference>
<dbReference type="InterPro" id="IPR011009">
    <property type="entry name" value="Kinase-like_dom_sf"/>
</dbReference>
<dbReference type="GO" id="GO:0005524">
    <property type="term" value="F:ATP binding"/>
    <property type="evidence" value="ECO:0007669"/>
    <property type="project" value="InterPro"/>
</dbReference>
<dbReference type="KEGG" id="vg:19738717"/>
<name>A0A068QL51_9VIRU</name>
<gene>
    <name evidence="4" type="primary">133R</name>
    <name evidence="4" type="ORF">IIV31_133R</name>
</gene>
<protein>
    <recommendedName>
        <fullName evidence="2">Serine/threonine-protein kinase 40</fullName>
    </recommendedName>
</protein>
<dbReference type="EMBL" id="HF920637">
    <property type="protein sequence ID" value="CCV02505.1"/>
    <property type="molecule type" value="Genomic_DNA"/>
</dbReference>
<dbReference type="InterPro" id="IPR000719">
    <property type="entry name" value="Prot_kinase_dom"/>
</dbReference>
<proteinExistence type="predicted"/>
<dbReference type="GeneID" id="19738717"/>
<evidence type="ECO:0000256" key="2">
    <source>
        <dbReference type="ARBA" id="ARBA00016813"/>
    </source>
</evidence>
<evidence type="ECO:0000256" key="1">
    <source>
        <dbReference type="ARBA" id="ARBA00003412"/>
    </source>
</evidence>
<reference evidence="4 5" key="1">
    <citation type="journal article" date="2014" name="J. Gen. Virol.">
        <title>Genome sequence of a crustacean iridovirus, IIV31, isolated from the pill bug, Armadillidium vulgare.</title>
        <authorList>
            <person name="Piegu B."/>
            <person name="Guizard S."/>
            <person name="Yeping T."/>
            <person name="Cruaud C."/>
            <person name="Asgari S."/>
            <person name="Bideshi D.K."/>
            <person name="Federici B.A."/>
            <person name="Bigot Y."/>
        </authorList>
    </citation>
    <scope>NUCLEOTIDE SEQUENCE [LARGE SCALE GENOMIC DNA]</scope>
</reference>
<sequence length="372" mass="42123">MTKITNSTTNSIEFKKPSFEKFVAKPLEKPKPPQNQKKQFQNLPQLDSIVTVIPYKSLLRAGSYNLGPEQASSPVKCIKQYLGRKGDKFYTIKILTLSEEKDTTDDVQGKTLIHTEHSLLSLEKDNENIIGCVELFRETVVSTFLNKDTQKMEERPLKRICLVLDCQTGHDYSPSYTTLTNMQRYVIEKKKLTQSEAMTIFFKVAKIVLSLHTNNIVHRDIKLGNIIYDTKLKTSKLSNFCLGKHLSSENDLLKDQRGSPAYISPDVISGKPYLGKPSDMWALGVTLYTMLFGQFPFYDASPTELFRKIKSGVFTIPTDINVDLKIEKLIQNLLILDPSLRLTAAKTVKEAESIIFDQISLMEEGGLLSQLL</sequence>
<dbReference type="SUPFAM" id="SSF56112">
    <property type="entry name" value="Protein kinase-like (PK-like)"/>
    <property type="match status" value="1"/>
</dbReference>
<evidence type="ECO:0000313" key="4">
    <source>
        <dbReference type="EMBL" id="CCV02505.1"/>
    </source>
</evidence>
<dbReference type="GO" id="GO:0004672">
    <property type="term" value="F:protein kinase activity"/>
    <property type="evidence" value="ECO:0007669"/>
    <property type="project" value="InterPro"/>
</dbReference>
<dbReference type="InterPro" id="IPR008271">
    <property type="entry name" value="Ser/Thr_kinase_AS"/>
</dbReference>
<dbReference type="PROSITE" id="PS50011">
    <property type="entry name" value="PROTEIN_KINASE_DOM"/>
    <property type="match status" value="1"/>
</dbReference>
<keyword evidence="4" id="KW-0808">Transferase</keyword>